<evidence type="ECO:0000313" key="3">
    <source>
        <dbReference type="Proteomes" id="UP000516373"/>
    </source>
</evidence>
<organism evidence="2 3">
    <name type="scientific">Streptomyces tuirus</name>
    <dbReference type="NCBI Taxonomy" id="68278"/>
    <lineage>
        <taxon>Bacteria</taxon>
        <taxon>Bacillati</taxon>
        <taxon>Actinomycetota</taxon>
        <taxon>Actinomycetes</taxon>
        <taxon>Kitasatosporales</taxon>
        <taxon>Streptomycetaceae</taxon>
        <taxon>Streptomyces</taxon>
    </lineage>
</organism>
<evidence type="ECO:0000313" key="2">
    <source>
        <dbReference type="EMBL" id="BCL24645.1"/>
    </source>
</evidence>
<proteinExistence type="predicted"/>
<dbReference type="AlphaFoldDB" id="A0A7G1NU99"/>
<dbReference type="Proteomes" id="UP000516373">
    <property type="component" value="Chromosome"/>
</dbReference>
<feature type="compositionally biased region" description="Polar residues" evidence="1">
    <location>
        <begin position="54"/>
        <end position="63"/>
    </location>
</feature>
<evidence type="ECO:0000256" key="1">
    <source>
        <dbReference type="SAM" id="MobiDB-lite"/>
    </source>
</evidence>
<feature type="region of interest" description="Disordered" evidence="1">
    <location>
        <begin position="37"/>
        <end position="63"/>
    </location>
</feature>
<accession>A0A7G1NU99</accession>
<protein>
    <submittedName>
        <fullName evidence="2">Uncharacterized protein</fullName>
    </submittedName>
</protein>
<sequence length="63" mass="6556">MFDGPAVLARAVRPCPAAGDLRLQRDRAAGFVMEPAVRQPAGGEPGLQDRQNGRAPSTARTGA</sequence>
<name>A0A7G1NU99_9ACTN</name>
<gene>
    <name evidence="2" type="ORF">GCM10017668_64880</name>
</gene>
<reference evidence="2 3" key="1">
    <citation type="journal article" date="2014" name="Int. J. Syst. Evol. Microbiol.">
        <title>Complete genome sequence of Corynebacterium casei LMG S-19264T (=DSM 44701T), isolated from a smear-ripened cheese.</title>
        <authorList>
            <consortium name="US DOE Joint Genome Institute (JGI-PGF)"/>
            <person name="Walter F."/>
            <person name="Albersmeier A."/>
            <person name="Kalinowski J."/>
            <person name="Ruckert C."/>
        </authorList>
    </citation>
    <scope>NUCLEOTIDE SEQUENCE [LARGE SCALE GENOMIC DNA]</scope>
    <source>
        <strain evidence="2 3">JCM 4255</strain>
    </source>
</reference>
<dbReference type="KEGG" id="stui:GCM10017668_64880"/>
<dbReference type="EMBL" id="AP023439">
    <property type="protein sequence ID" value="BCL24645.1"/>
    <property type="molecule type" value="Genomic_DNA"/>
</dbReference>